<proteinExistence type="predicted"/>
<keyword evidence="3" id="KW-1185">Reference proteome</keyword>
<protein>
    <submittedName>
        <fullName evidence="2">Uncharacterized protein</fullName>
    </submittedName>
</protein>
<evidence type="ECO:0000313" key="2">
    <source>
        <dbReference type="EMBL" id="KAF7360075.1"/>
    </source>
</evidence>
<sequence>MCAQDATITGSDLACAVLEAFSRVCITRGGAPSWETRGLMCTTRLTRFSPPSRQDRARYGGRCCLCTTRWTRETLRYDPPCVKPEQQGEDPNGQARSSGTARVRCLGALARTVAGSVVRARRRVHVIRFTRGPPPSERESAPVSLCGELTACDAALQVELESRSGRLQWKIYGKDKEWTDIGLHIASTRPKCP</sequence>
<dbReference type="AlphaFoldDB" id="A0A8H6YF85"/>
<accession>A0A8H6YF85</accession>
<reference evidence="2" key="1">
    <citation type="submission" date="2020-05" db="EMBL/GenBank/DDBJ databases">
        <title>Mycena genomes resolve the evolution of fungal bioluminescence.</title>
        <authorList>
            <person name="Tsai I.J."/>
        </authorList>
    </citation>
    <scope>NUCLEOTIDE SEQUENCE</scope>
    <source>
        <strain evidence="2">CCC161011</strain>
    </source>
</reference>
<dbReference type="EMBL" id="JACAZI010000005">
    <property type="protein sequence ID" value="KAF7360075.1"/>
    <property type="molecule type" value="Genomic_DNA"/>
</dbReference>
<feature type="region of interest" description="Disordered" evidence="1">
    <location>
        <begin position="79"/>
        <end position="98"/>
    </location>
</feature>
<evidence type="ECO:0000313" key="3">
    <source>
        <dbReference type="Proteomes" id="UP000620124"/>
    </source>
</evidence>
<gene>
    <name evidence="2" type="ORF">MVEN_00735600</name>
</gene>
<name>A0A8H6YF85_9AGAR</name>
<comment type="caution">
    <text evidence="2">The sequence shown here is derived from an EMBL/GenBank/DDBJ whole genome shotgun (WGS) entry which is preliminary data.</text>
</comment>
<evidence type="ECO:0000256" key="1">
    <source>
        <dbReference type="SAM" id="MobiDB-lite"/>
    </source>
</evidence>
<organism evidence="2 3">
    <name type="scientific">Mycena venus</name>
    <dbReference type="NCBI Taxonomy" id="2733690"/>
    <lineage>
        <taxon>Eukaryota</taxon>
        <taxon>Fungi</taxon>
        <taxon>Dikarya</taxon>
        <taxon>Basidiomycota</taxon>
        <taxon>Agaricomycotina</taxon>
        <taxon>Agaricomycetes</taxon>
        <taxon>Agaricomycetidae</taxon>
        <taxon>Agaricales</taxon>
        <taxon>Marasmiineae</taxon>
        <taxon>Mycenaceae</taxon>
        <taxon>Mycena</taxon>
    </lineage>
</organism>
<dbReference type="Proteomes" id="UP000620124">
    <property type="component" value="Unassembled WGS sequence"/>
</dbReference>